<organism evidence="8 9">
    <name type="scientific">Actinomadura graeca</name>
    <dbReference type="NCBI Taxonomy" id="2750812"/>
    <lineage>
        <taxon>Bacteria</taxon>
        <taxon>Bacillati</taxon>
        <taxon>Actinomycetota</taxon>
        <taxon>Actinomycetes</taxon>
        <taxon>Streptosporangiales</taxon>
        <taxon>Thermomonosporaceae</taxon>
        <taxon>Actinomadura</taxon>
    </lineage>
</organism>
<evidence type="ECO:0000313" key="9">
    <source>
        <dbReference type="Proteomes" id="UP001049518"/>
    </source>
</evidence>
<evidence type="ECO:0000256" key="1">
    <source>
        <dbReference type="ARBA" id="ARBA00022605"/>
    </source>
</evidence>
<evidence type="ECO:0000256" key="5">
    <source>
        <dbReference type="ARBA" id="ARBA00022840"/>
    </source>
</evidence>
<dbReference type="NCBIfam" id="NF010659">
    <property type="entry name" value="PRK14058.1-1"/>
    <property type="match status" value="1"/>
</dbReference>
<protein>
    <submittedName>
        <fullName evidence="8">[LysW]-aminoadipate kinase</fullName>
    </submittedName>
</protein>
<dbReference type="InterPro" id="IPR004662">
    <property type="entry name" value="AcgluKinase_fam"/>
</dbReference>
<dbReference type="PANTHER" id="PTHR23342:SF20">
    <property type="entry name" value="[LYSW]-AMINOADIPATE KINASE"/>
    <property type="match status" value="1"/>
</dbReference>
<feature type="domain" description="Aspartate/glutamate/uridylate kinase" evidence="7">
    <location>
        <begin position="4"/>
        <end position="249"/>
    </location>
</feature>
<dbReference type="PANTHER" id="PTHR23342">
    <property type="entry name" value="N-ACETYLGLUTAMATE SYNTHASE"/>
    <property type="match status" value="1"/>
</dbReference>
<dbReference type="PIRSF" id="PIRSF000728">
    <property type="entry name" value="NAGK"/>
    <property type="match status" value="1"/>
</dbReference>
<dbReference type="GO" id="GO:0016301">
    <property type="term" value="F:kinase activity"/>
    <property type="evidence" value="ECO:0007669"/>
    <property type="project" value="UniProtKB-KW"/>
</dbReference>
<dbReference type="SUPFAM" id="SSF53633">
    <property type="entry name" value="Carbamate kinase-like"/>
    <property type="match status" value="1"/>
</dbReference>
<keyword evidence="1" id="KW-0028">Amino-acid biosynthesis</keyword>
<dbReference type="InterPro" id="IPR001048">
    <property type="entry name" value="Asp/Glu/Uridylate_kinase"/>
</dbReference>
<evidence type="ECO:0000313" key="8">
    <source>
        <dbReference type="EMBL" id="QXJ22403.1"/>
    </source>
</evidence>
<evidence type="ECO:0000256" key="2">
    <source>
        <dbReference type="ARBA" id="ARBA00022679"/>
    </source>
</evidence>
<reference evidence="8" key="1">
    <citation type="submission" date="2020-07" db="EMBL/GenBank/DDBJ databases">
        <authorList>
            <person name="Tarantini F.S."/>
            <person name="Hong K.W."/>
            <person name="Chan K.G."/>
        </authorList>
    </citation>
    <scope>NUCLEOTIDE SEQUENCE</scope>
    <source>
        <strain evidence="8">32-07</strain>
    </source>
</reference>
<dbReference type="PRINTS" id="PR00474">
    <property type="entry name" value="GLU5KINASE"/>
</dbReference>
<accession>A0ABX8R042</accession>
<evidence type="ECO:0000259" key="7">
    <source>
        <dbReference type="Pfam" id="PF00696"/>
    </source>
</evidence>
<dbReference type="Proteomes" id="UP001049518">
    <property type="component" value="Chromosome"/>
</dbReference>
<keyword evidence="9" id="KW-1185">Reference proteome</keyword>
<sequence length="274" mass="27954">MTGITVIKCGGHAAVDPAAICADVAELYREGRRVVLAHGGSAEIEHLAGRLGVPLRRLVSPDGVSARYTDAATLEVVTMALTAGVKPRLSTALAGHGVPSVGLTGLDGVLRARRKPVHRAIVDGRQILVRDDHSGRVTSVDGELLTGLLDAGRVPVVSPPALAEDGAPVNADADRAAAAVAAALEAATLLLLTGAPGVLADAADERSVLPVYRVPATGAPADVSGGMRLKLVAAREALRAGVPRVLVADGRRPRPVLAALSGEATRIVLSEEKD</sequence>
<evidence type="ECO:0000256" key="4">
    <source>
        <dbReference type="ARBA" id="ARBA00022777"/>
    </source>
</evidence>
<gene>
    <name evidence="8" type="ORF">AGRA3207_003396</name>
</gene>
<evidence type="ECO:0000256" key="3">
    <source>
        <dbReference type="ARBA" id="ARBA00022741"/>
    </source>
</evidence>
<keyword evidence="3" id="KW-0547">Nucleotide-binding</keyword>
<keyword evidence="4 8" id="KW-0418">Kinase</keyword>
<dbReference type="Pfam" id="PF00696">
    <property type="entry name" value="AA_kinase"/>
    <property type="match status" value="1"/>
</dbReference>
<name>A0ABX8R042_9ACTN</name>
<proteinExistence type="predicted"/>
<dbReference type="EMBL" id="CP059572">
    <property type="protein sequence ID" value="QXJ22403.1"/>
    <property type="molecule type" value="Genomic_DNA"/>
</dbReference>
<dbReference type="NCBIfam" id="TIGR00761">
    <property type="entry name" value="argB"/>
    <property type="match status" value="1"/>
</dbReference>
<evidence type="ECO:0000256" key="6">
    <source>
        <dbReference type="ARBA" id="ARBA00029440"/>
    </source>
</evidence>
<comment type="pathway">
    <text evidence="6">Amino-acid biosynthesis.</text>
</comment>
<dbReference type="RefSeq" id="WP_231335639.1">
    <property type="nucleotide sequence ID" value="NZ_CP059572.1"/>
</dbReference>
<dbReference type="Gene3D" id="3.40.1160.10">
    <property type="entry name" value="Acetylglutamate kinase-like"/>
    <property type="match status" value="1"/>
</dbReference>
<dbReference type="InterPro" id="IPR036393">
    <property type="entry name" value="AceGlu_kinase-like_sf"/>
</dbReference>
<dbReference type="InterPro" id="IPR001057">
    <property type="entry name" value="Glu/AcGlu_kinase"/>
</dbReference>
<keyword evidence="2" id="KW-0808">Transferase</keyword>
<keyword evidence="5" id="KW-0067">ATP-binding</keyword>